<evidence type="ECO:0000256" key="2">
    <source>
        <dbReference type="ARBA" id="ARBA00022729"/>
    </source>
</evidence>
<keyword evidence="5" id="KW-1185">Reference proteome</keyword>
<accession>A0ABQ1Q5J1</accession>
<feature type="domain" description="Leucine-binding protein" evidence="3">
    <location>
        <begin position="15"/>
        <end position="355"/>
    </location>
</feature>
<organism evidence="4 5">
    <name type="scientific">Nocardioides daphniae</name>
    <dbReference type="NCBI Taxonomy" id="402297"/>
    <lineage>
        <taxon>Bacteria</taxon>
        <taxon>Bacillati</taxon>
        <taxon>Actinomycetota</taxon>
        <taxon>Actinomycetes</taxon>
        <taxon>Propionibacteriales</taxon>
        <taxon>Nocardioidaceae</taxon>
        <taxon>Nocardioides</taxon>
    </lineage>
</organism>
<sequence length="368" mass="38746">MGVVVDSPSGAPDVVPIAFVVPMQGATGLYGPSCVACGQLAAEELNAGAGIGGRRVELVLVDAGRAPEVVAADVARLVDTGAVEAVAGWHISAVRQAITRRVGGRVVYSYAAMHEGRDDTPGLFMLGERPVNQVLPAARWLAEHRDVRRWAVVGNDYVFPRVSGRAVRESLRGTGSSVVRETYVPLGTSDFRSVLAGLEAGHGGGQGGVDGVLMLLMGQDAVHFNRQFAAAGLGGVLTRLSPAVEENTLLGAGAGAHDDLWAAAAYFEGMDTVESGDLAERYARRFGEWAPTLNVVGESCYEAVQFLARLHRATGSLRVADAAGLPEGWFYGGPRGLVRLRGNLADQDVYLAQADGVQFRVRERIAGV</sequence>
<protein>
    <recommendedName>
        <fullName evidence="3">Leucine-binding protein domain-containing protein</fullName>
    </recommendedName>
</protein>
<dbReference type="PANTHER" id="PTHR47628:SF1">
    <property type="entry name" value="ALIPHATIC AMIDASE EXPRESSION-REGULATING PROTEIN"/>
    <property type="match status" value="1"/>
</dbReference>
<evidence type="ECO:0000313" key="5">
    <source>
        <dbReference type="Proteomes" id="UP000630594"/>
    </source>
</evidence>
<dbReference type="Pfam" id="PF13458">
    <property type="entry name" value="Peripla_BP_6"/>
    <property type="match status" value="1"/>
</dbReference>
<comment type="caution">
    <text evidence="4">The sequence shown here is derived from an EMBL/GenBank/DDBJ whole genome shotgun (WGS) entry which is preliminary data.</text>
</comment>
<gene>
    <name evidence="4" type="ORF">GCM10007231_10700</name>
</gene>
<name>A0ABQ1Q5J1_9ACTN</name>
<evidence type="ECO:0000256" key="1">
    <source>
        <dbReference type="ARBA" id="ARBA00010062"/>
    </source>
</evidence>
<proteinExistence type="inferred from homology"/>
<dbReference type="SUPFAM" id="SSF53822">
    <property type="entry name" value="Periplasmic binding protein-like I"/>
    <property type="match status" value="1"/>
</dbReference>
<dbReference type="EMBL" id="BMCK01000001">
    <property type="protein sequence ID" value="GGD13520.1"/>
    <property type="molecule type" value="Genomic_DNA"/>
</dbReference>
<dbReference type="Proteomes" id="UP000630594">
    <property type="component" value="Unassembled WGS sequence"/>
</dbReference>
<evidence type="ECO:0000259" key="3">
    <source>
        <dbReference type="Pfam" id="PF13458"/>
    </source>
</evidence>
<reference evidence="5" key="1">
    <citation type="journal article" date="2019" name="Int. J. Syst. Evol. Microbiol.">
        <title>The Global Catalogue of Microorganisms (GCM) 10K type strain sequencing project: providing services to taxonomists for standard genome sequencing and annotation.</title>
        <authorList>
            <consortium name="The Broad Institute Genomics Platform"/>
            <consortium name="The Broad Institute Genome Sequencing Center for Infectious Disease"/>
            <person name="Wu L."/>
            <person name="Ma J."/>
        </authorList>
    </citation>
    <scope>NUCLEOTIDE SEQUENCE [LARGE SCALE GENOMIC DNA]</scope>
    <source>
        <strain evidence="5">CCM 7403</strain>
    </source>
</reference>
<dbReference type="Gene3D" id="3.40.50.2300">
    <property type="match status" value="2"/>
</dbReference>
<dbReference type="RefSeq" id="WP_188421062.1">
    <property type="nucleotide sequence ID" value="NZ_BMCK01000001.1"/>
</dbReference>
<dbReference type="InterPro" id="IPR028081">
    <property type="entry name" value="Leu-bd"/>
</dbReference>
<dbReference type="InterPro" id="IPR028082">
    <property type="entry name" value="Peripla_BP_I"/>
</dbReference>
<dbReference type="CDD" id="cd06358">
    <property type="entry name" value="PBP1_NHase"/>
    <property type="match status" value="1"/>
</dbReference>
<evidence type="ECO:0000313" key="4">
    <source>
        <dbReference type="EMBL" id="GGD13520.1"/>
    </source>
</evidence>
<keyword evidence="2" id="KW-0732">Signal</keyword>
<comment type="similarity">
    <text evidence="1">Belongs to the leucine-binding protein family.</text>
</comment>
<dbReference type="PANTHER" id="PTHR47628">
    <property type="match status" value="1"/>
</dbReference>